<dbReference type="Proteomes" id="UP000298327">
    <property type="component" value="Unassembled WGS sequence"/>
</dbReference>
<gene>
    <name evidence="2" type="ORF">EVG20_g9987</name>
</gene>
<dbReference type="EMBL" id="SEOQ01001112">
    <property type="protein sequence ID" value="TFY53732.1"/>
    <property type="molecule type" value="Genomic_DNA"/>
</dbReference>
<name>A0A4Y9XVD5_9AGAM</name>
<proteinExistence type="predicted"/>
<evidence type="ECO:0000313" key="2">
    <source>
        <dbReference type="EMBL" id="TFY53732.1"/>
    </source>
</evidence>
<dbReference type="Pfam" id="PF20414">
    <property type="entry name" value="DUF6698"/>
    <property type="match status" value="1"/>
</dbReference>
<keyword evidence="3" id="KW-1185">Reference proteome</keyword>
<reference evidence="2 3" key="1">
    <citation type="submission" date="2019-02" db="EMBL/GenBank/DDBJ databases">
        <title>Genome sequencing of the rare red list fungi Dentipellis fragilis.</title>
        <authorList>
            <person name="Buettner E."/>
            <person name="Kellner H."/>
        </authorList>
    </citation>
    <scope>NUCLEOTIDE SEQUENCE [LARGE SCALE GENOMIC DNA]</scope>
    <source>
        <strain evidence="2 3">DSM 105465</strain>
    </source>
</reference>
<dbReference type="STRING" id="205917.A0A4Y9XVD5"/>
<evidence type="ECO:0000313" key="3">
    <source>
        <dbReference type="Proteomes" id="UP000298327"/>
    </source>
</evidence>
<feature type="region of interest" description="Disordered" evidence="1">
    <location>
        <begin position="447"/>
        <end position="487"/>
    </location>
</feature>
<comment type="caution">
    <text evidence="2">The sequence shown here is derived from an EMBL/GenBank/DDBJ whole genome shotgun (WGS) entry which is preliminary data.</text>
</comment>
<sequence>MSAPRVPARILPDPNANGRRTHTSKSTAIRSRHPFPPSAAHESIPHRPLRSSSPERGRSRSPLHSSRSHSPNDIVDGMGRKHVRSEAEDVEEGDEARRKRYVSGFPGENITHNDVALFDEKYWEAKGKILGRCVEMWDSFNLILDEGISRDPENDISELRTTMQNECYRLFRQLLDVAPAMVSVLEAAGDNLGAVLTKQLHDVIDRGRKAARREDVNGIKEEIGKWSRIQWEPAFPSERHLLGFYHETTGSLLAPVGENWNDQRVRDKYRAGLIKVGPDDYPAFLWPRGLYDPDNMMKDVLRGELIELGYLHIFICPTAAKNGSRSTCPGNAALHDIAFVTYESICYVATIVRYALSDEQRFSPGNSKDPKSFPYRDFYRELLDLRHHMTQEEVDGLLTWWNEKIFPASVYTPRKKNPNSIAAKMRAQAKEKRIACEKEAAERAREARRISEGVTTATPVTEEPAAAVAPAAQAAAAPVTRRSTRSR</sequence>
<feature type="region of interest" description="Disordered" evidence="1">
    <location>
        <begin position="1"/>
        <end position="97"/>
    </location>
</feature>
<feature type="compositionally biased region" description="Low complexity" evidence="1">
    <location>
        <begin position="454"/>
        <end position="480"/>
    </location>
</feature>
<feature type="compositionally biased region" description="Low complexity" evidence="1">
    <location>
        <begin position="59"/>
        <end position="71"/>
    </location>
</feature>
<accession>A0A4Y9XVD5</accession>
<dbReference type="OrthoDB" id="3160134at2759"/>
<protein>
    <submittedName>
        <fullName evidence="2">Uncharacterized protein</fullName>
    </submittedName>
</protein>
<dbReference type="InterPro" id="IPR046521">
    <property type="entry name" value="DUF6698"/>
</dbReference>
<evidence type="ECO:0000256" key="1">
    <source>
        <dbReference type="SAM" id="MobiDB-lite"/>
    </source>
</evidence>
<dbReference type="AlphaFoldDB" id="A0A4Y9XVD5"/>
<organism evidence="2 3">
    <name type="scientific">Dentipellis fragilis</name>
    <dbReference type="NCBI Taxonomy" id="205917"/>
    <lineage>
        <taxon>Eukaryota</taxon>
        <taxon>Fungi</taxon>
        <taxon>Dikarya</taxon>
        <taxon>Basidiomycota</taxon>
        <taxon>Agaricomycotina</taxon>
        <taxon>Agaricomycetes</taxon>
        <taxon>Russulales</taxon>
        <taxon>Hericiaceae</taxon>
        <taxon>Dentipellis</taxon>
    </lineage>
</organism>